<accession>Q01JF7</accession>
<name>Q01JF7_ORYSA</name>
<reference evidence="2" key="2">
    <citation type="submission" date="2004-10" db="EMBL/GenBank/DDBJ databases">
        <title>Chromosome-wide comparison between domesticated rice subspecies indica and japonica.</title>
        <authorList>
            <person name="Han B."/>
        </authorList>
    </citation>
    <scope>NUCLEOTIDE SEQUENCE</scope>
</reference>
<feature type="compositionally biased region" description="Polar residues" evidence="1">
    <location>
        <begin position="310"/>
        <end position="327"/>
    </location>
</feature>
<dbReference type="AlphaFoldDB" id="Q01JF7"/>
<evidence type="ECO:0000313" key="2">
    <source>
        <dbReference type="EMBL" id="CAH67118.1"/>
    </source>
</evidence>
<sequence>MDISRTNEGYTSCGPVVEMSWHRAGVLLLGAQSCLPVPEVPAVGGVGSVLLSIARMGWKLCHVFRLYTVVSDYNNNRFVVLRPEAPTPRSEDLRQELHELQDRMAQLGRRLQDHEAPSTHAGGRSRRYQPSYRPQHGRRTLAPRHTPLPAQVTRQRQTAPPPRWNRWSRRQDHHASSRPAQEWRVRGAPPIQAPPHAPSSPRRGVQIQRLQHAPTENQRKRERRRNNRYALYRELEDLELKHTQVRVHPDGEVRQEDERITFRISPNLERDARYSYLIARLTPRPRRVRPVVDEKRETTAIQPRPVTILQRSKGQAQVSPSTSSPKNQFERNESTPMEGVEQAPIEHVDMAPRQVDAILEKDPSPVPPFGVKQKMGSENREETQENIVMCGALVAHSEIESSAVWVPPPVTQELTYPSDEEIVPNPRVNFSKTFLPRLNQVRSWFSSEDSRQTTIPSQEEASASAPCLPIGIGKGCLAQLTQPNPYYLVQSLELILGDHIPLKNRGLVGLLLPLRALPWRSTSPRAELPRIGLGAACACPTALAHRRPSDALRPSLPHQS</sequence>
<organism evidence="2">
    <name type="scientific">Oryza sativa</name>
    <name type="common">Rice</name>
    <dbReference type="NCBI Taxonomy" id="4530"/>
    <lineage>
        <taxon>Eukaryota</taxon>
        <taxon>Viridiplantae</taxon>
        <taxon>Streptophyta</taxon>
        <taxon>Embryophyta</taxon>
        <taxon>Tracheophyta</taxon>
        <taxon>Spermatophyta</taxon>
        <taxon>Magnoliopsida</taxon>
        <taxon>Liliopsida</taxon>
        <taxon>Poales</taxon>
        <taxon>Poaceae</taxon>
        <taxon>BOP clade</taxon>
        <taxon>Oryzoideae</taxon>
        <taxon>Oryzeae</taxon>
        <taxon>Oryzinae</taxon>
        <taxon>Oryza</taxon>
    </lineage>
</organism>
<feature type="compositionally biased region" description="Basic and acidic residues" evidence="1">
    <location>
        <begin position="169"/>
        <end position="185"/>
    </location>
</feature>
<dbReference type="PROSITE" id="PS51257">
    <property type="entry name" value="PROKAR_LIPOPROTEIN"/>
    <property type="match status" value="1"/>
</dbReference>
<feature type="region of interest" description="Disordered" evidence="1">
    <location>
        <begin position="310"/>
        <end position="340"/>
    </location>
</feature>
<evidence type="ECO:0000256" key="1">
    <source>
        <dbReference type="SAM" id="MobiDB-lite"/>
    </source>
</evidence>
<dbReference type="EMBL" id="CR855171">
    <property type="protein sequence ID" value="CAH67118.1"/>
    <property type="molecule type" value="Genomic_DNA"/>
</dbReference>
<reference evidence="2" key="1">
    <citation type="journal article" date="2002" name="Nature">
        <title>Sequence and analysis of rice chromosome 4.</title>
        <authorList>
            <person name="Feng Q."/>
            <person name="Zhang Y."/>
            <person name="Hao P."/>
            <person name="Wang S."/>
            <person name="Fu G."/>
            <person name="Huang Y."/>
            <person name="Li Y."/>
            <person name="Zhu J."/>
            <person name="Liu Y."/>
            <person name="Hu X."/>
            <person name="Jia P."/>
            <person name="Zhang Y."/>
            <person name="Zhao Q."/>
            <person name="Ying K."/>
            <person name="Yu S."/>
            <person name="Tang Y."/>
            <person name="Weng Q."/>
            <person name="Zhang L."/>
            <person name="Lu Y."/>
            <person name="Mu J."/>
            <person name="Lu Y."/>
            <person name="Zhang L.S."/>
            <person name="Yu Z."/>
            <person name="Fan D."/>
            <person name="Liu X."/>
            <person name="Lu T."/>
            <person name="Li C."/>
            <person name="Wu Y."/>
            <person name="Sun T."/>
            <person name="Lei H."/>
            <person name="Li T."/>
            <person name="Hu H."/>
            <person name="Guan J."/>
            <person name="Wu M."/>
            <person name="Zhang R."/>
            <person name="Zhou B."/>
            <person name="Chen Z."/>
            <person name="Chen L."/>
            <person name="Jin Z."/>
            <person name="Wang R."/>
            <person name="Yin H."/>
            <person name="Cai Z."/>
            <person name="Ren S."/>
            <person name="Lv G."/>
            <person name="Gu W."/>
            <person name="Zhu G."/>
            <person name="Tu Y."/>
            <person name="Jia J."/>
            <person name="Zhang Y."/>
            <person name="Chen J."/>
            <person name="Kang H."/>
            <person name="Chen X."/>
            <person name="Shao C."/>
            <person name="Sun Y."/>
            <person name="Hu Q."/>
            <person name="Zhang X."/>
            <person name="Zhang W."/>
            <person name="Wang L."/>
            <person name="Ding C."/>
            <person name="Sheng H."/>
            <person name="Gu J."/>
            <person name="Chen S."/>
            <person name="Ni L."/>
            <person name="Zhu F."/>
            <person name="Chen W."/>
            <person name="Lan L."/>
            <person name="Lai Y."/>
            <person name="Cheng Z."/>
            <person name="Gu M."/>
            <person name="Jiang J."/>
            <person name="Li J."/>
            <person name="Hong G."/>
            <person name="Xue Y."/>
            <person name="Han B."/>
        </authorList>
    </citation>
    <scope>NUCLEOTIDE SEQUENCE</scope>
</reference>
<proteinExistence type="predicted"/>
<protein>
    <submittedName>
        <fullName evidence="2">H0502G05.9 protein</fullName>
    </submittedName>
</protein>
<gene>
    <name evidence="2" type="primary">H0502G05.9</name>
</gene>
<feature type="region of interest" description="Disordered" evidence="1">
    <location>
        <begin position="109"/>
        <end position="227"/>
    </location>
</feature>